<comment type="caution">
    <text evidence="10">The sequence shown here is derived from an EMBL/GenBank/DDBJ whole genome shotgun (WGS) entry which is preliminary data.</text>
</comment>
<feature type="transmembrane region" description="Helical" evidence="8">
    <location>
        <begin position="28"/>
        <end position="53"/>
    </location>
</feature>
<dbReference type="GO" id="GO:0016020">
    <property type="term" value="C:membrane"/>
    <property type="evidence" value="ECO:0007669"/>
    <property type="project" value="UniProtKB-SubCell"/>
</dbReference>
<accession>A0A565BZE7</accession>
<comment type="subcellular location">
    <subcellularLocation>
        <location evidence="1">Membrane</location>
        <topology evidence="1">Single-pass membrane protein</topology>
    </subcellularLocation>
</comment>
<evidence type="ECO:0000313" key="10">
    <source>
        <dbReference type="EMBL" id="VVB06790.1"/>
    </source>
</evidence>
<keyword evidence="3" id="KW-0732">Signal</keyword>
<dbReference type="EMBL" id="CABITT030000006">
    <property type="protein sequence ID" value="VVB06790.1"/>
    <property type="molecule type" value="Genomic_DNA"/>
</dbReference>
<keyword evidence="11" id="KW-1185">Reference proteome</keyword>
<name>A0A565BZE7_9BRAS</name>
<dbReference type="FunFam" id="2.60.120.430:FF:000001">
    <property type="entry name" value="Receptor-like protein kinase FERONIA"/>
    <property type="match status" value="1"/>
</dbReference>
<dbReference type="Gene3D" id="2.60.120.430">
    <property type="entry name" value="Galactose-binding lectin"/>
    <property type="match status" value="2"/>
</dbReference>
<evidence type="ECO:0000256" key="3">
    <source>
        <dbReference type="ARBA" id="ARBA00022729"/>
    </source>
</evidence>
<feature type="domain" description="Malectin-like" evidence="9">
    <location>
        <begin position="504"/>
        <end position="864"/>
    </location>
</feature>
<evidence type="ECO:0000256" key="7">
    <source>
        <dbReference type="SAM" id="MobiDB-lite"/>
    </source>
</evidence>
<evidence type="ECO:0000256" key="1">
    <source>
        <dbReference type="ARBA" id="ARBA00004167"/>
    </source>
</evidence>
<feature type="compositionally biased region" description="Basic and acidic residues" evidence="7">
    <location>
        <begin position="1"/>
        <end position="10"/>
    </location>
</feature>
<keyword evidence="6" id="KW-0325">Glycoprotein</keyword>
<sequence>MGETNHKDQKPLSYDKSNKPFSSSSSPCSFTAIIVLLIFLSYFLYSFSFISFLNPYSPSRIPNSFLVPVIRLGSGPKPEEKTELKHIVFGIAASSDLWKHRREYVKTWWKPNGEMNGAVWLDKHVNDTVSSPSSALPQIRISSDTSIFKYRYRNGHRSAIRITRIVSETVRMLNGTESEKNVRWVVMGDDDTVFFPENLVRVLRKYDHKQFYYIGAPSESHLQNLHQFSYGMAYGGGGFAISYPLAKVLEKMQDRCIERYSDLYGSDDRIHACMAELGVPLTREVGFHQFDVYGNLLGLLSVHPQVPIVSIHHLDVVEPIFPKTDRVKAIKRLMIPAKLDSASLVQQSICYDKNRQWTMSVSWGYTVHITRTYMPARMMIVPTRTFNDWHKRRDFTNLAFNTRPITYTDCQRPRVFFMSRVLNDSSNPDMTVTEYLRHNEWNPKCDWGIADPSDINRIFVYKKPNPDRWNKAPRRDCCRLVPTTKKGIMVINVAACANDEIYLVNCGSDVDSTVDNRRFVADATTSNVKFFTSEGSIALQGEDLAPPNVPQIYKTARIFARQAKYEFNVGEKGTHMVRLHFNRLNSSKIDLNDAEFHVTVNGHVVLRNFRGDDNDSRVREFLIWVDVREVVIRFVPSKDSKFAFVNAIEVISAPKDLIADVATSVSHDGTGKFNGLAKQAMEVMYRINVGGRKVTPFNDTLWRTWLPDDEFLETGDGSEKTYFTGRIKYRPGGASREVGPDNVYNTARVVKRSSGLVKMSWDFPVSTGYEYLIRMHFCDIASKSLNTLYFNIYINGNLAYQDFDISYSADNVLASPYYIDFVVDATADTNPSGSSITVSVGPSNKTSVDGNGIDAILNGAEIMKMNNSMGSLDGYVSADMILSSCPNRRNLSIFIAMMAFMCIFMSFYVVAQRKKKVREDYGWTKLSMDVREDNPKSGNQFAAIKP</sequence>
<evidence type="ECO:0000256" key="4">
    <source>
        <dbReference type="ARBA" id="ARBA00022989"/>
    </source>
</evidence>
<evidence type="ECO:0000256" key="2">
    <source>
        <dbReference type="ARBA" id="ARBA00022692"/>
    </source>
</evidence>
<dbReference type="InterPro" id="IPR006740">
    <property type="entry name" value="DUF604"/>
</dbReference>
<evidence type="ECO:0000256" key="8">
    <source>
        <dbReference type="SAM" id="Phobius"/>
    </source>
</evidence>
<keyword evidence="2 8" id="KW-0812">Transmembrane</keyword>
<gene>
    <name evidence="10" type="ORF">ANE_LOCUS17234</name>
</gene>
<keyword evidence="5 8" id="KW-0472">Membrane</keyword>
<organism evidence="10 11">
    <name type="scientific">Arabis nemorensis</name>
    <dbReference type="NCBI Taxonomy" id="586526"/>
    <lineage>
        <taxon>Eukaryota</taxon>
        <taxon>Viridiplantae</taxon>
        <taxon>Streptophyta</taxon>
        <taxon>Embryophyta</taxon>
        <taxon>Tracheophyta</taxon>
        <taxon>Spermatophyta</taxon>
        <taxon>Magnoliopsida</taxon>
        <taxon>eudicotyledons</taxon>
        <taxon>Gunneridae</taxon>
        <taxon>Pentapetalae</taxon>
        <taxon>rosids</taxon>
        <taxon>malvids</taxon>
        <taxon>Brassicales</taxon>
        <taxon>Brassicaceae</taxon>
        <taxon>Arabideae</taxon>
        <taxon>Arabis</taxon>
    </lineage>
</organism>
<reference evidence="10" key="1">
    <citation type="submission" date="2019-07" db="EMBL/GenBank/DDBJ databases">
        <authorList>
            <person name="Dittberner H."/>
        </authorList>
    </citation>
    <scope>NUCLEOTIDE SEQUENCE [LARGE SCALE GENOMIC DNA]</scope>
</reference>
<dbReference type="Pfam" id="PF12819">
    <property type="entry name" value="Malectin_like"/>
    <property type="match status" value="1"/>
</dbReference>
<evidence type="ECO:0000256" key="6">
    <source>
        <dbReference type="ARBA" id="ARBA00023180"/>
    </source>
</evidence>
<dbReference type="FunFam" id="2.60.120.430:FF:000005">
    <property type="entry name" value="Putative receptor-like protein kinase"/>
    <property type="match status" value="1"/>
</dbReference>
<feature type="transmembrane region" description="Helical" evidence="8">
    <location>
        <begin position="891"/>
        <end position="911"/>
    </location>
</feature>
<keyword evidence="4 8" id="KW-1133">Transmembrane helix</keyword>
<proteinExistence type="predicted"/>
<evidence type="ECO:0000259" key="9">
    <source>
        <dbReference type="Pfam" id="PF12819"/>
    </source>
</evidence>
<evidence type="ECO:0000256" key="5">
    <source>
        <dbReference type="ARBA" id="ARBA00023136"/>
    </source>
</evidence>
<dbReference type="AlphaFoldDB" id="A0A565BZE7"/>
<dbReference type="FunFam" id="3.90.550.50:FF:000061">
    <property type="entry name" value="AT4g00300 protein"/>
    <property type="match status" value="1"/>
</dbReference>
<dbReference type="Pfam" id="PF04646">
    <property type="entry name" value="DUF604"/>
    <property type="match status" value="1"/>
</dbReference>
<dbReference type="Gene3D" id="3.90.550.50">
    <property type="match status" value="1"/>
</dbReference>
<dbReference type="OrthoDB" id="421979at2759"/>
<dbReference type="Proteomes" id="UP000489600">
    <property type="component" value="Unassembled WGS sequence"/>
</dbReference>
<dbReference type="PANTHER" id="PTHR10811">
    <property type="entry name" value="FRINGE-RELATED"/>
    <property type="match status" value="1"/>
</dbReference>
<protein>
    <recommendedName>
        <fullName evidence="9">Malectin-like domain-containing protein</fullName>
    </recommendedName>
</protein>
<feature type="region of interest" description="Disordered" evidence="7">
    <location>
        <begin position="1"/>
        <end position="26"/>
    </location>
</feature>
<dbReference type="InterPro" id="IPR024788">
    <property type="entry name" value="Malectin-like_Carb-bd_dom"/>
</dbReference>
<evidence type="ECO:0000313" key="11">
    <source>
        <dbReference type="Proteomes" id="UP000489600"/>
    </source>
</evidence>